<protein>
    <submittedName>
        <fullName evidence="2">Uncharacterized protein</fullName>
    </submittedName>
</protein>
<evidence type="ECO:0000313" key="2">
    <source>
        <dbReference type="WBParaSite" id="TREG1_8070.1"/>
    </source>
</evidence>
<reference evidence="2" key="2">
    <citation type="submission" date="2023-11" db="UniProtKB">
        <authorList>
            <consortium name="WormBaseParasite"/>
        </authorList>
    </citation>
    <scope>IDENTIFICATION</scope>
</reference>
<accession>A0AA85KDC7</accession>
<keyword evidence="1" id="KW-1185">Reference proteome</keyword>
<evidence type="ECO:0000313" key="1">
    <source>
        <dbReference type="Proteomes" id="UP000050795"/>
    </source>
</evidence>
<name>A0AA85KDC7_TRIRE</name>
<sequence>MPVKPNCVRERWFLGWWVPSSFANCLHFRVYSMEPYNPRIPPEDSDESEADLRVISEEEFLMLVLEEILRLNPVLPSTGWIYRTIMLEEQIEDVGPRTRTL</sequence>
<dbReference type="AlphaFoldDB" id="A0AA85KDC7"/>
<dbReference type="WBParaSite" id="TREG1_8070.1">
    <property type="protein sequence ID" value="TREG1_8070.1"/>
    <property type="gene ID" value="TREG1_8070"/>
</dbReference>
<dbReference type="Proteomes" id="UP000050795">
    <property type="component" value="Unassembled WGS sequence"/>
</dbReference>
<proteinExistence type="predicted"/>
<reference evidence="1" key="1">
    <citation type="submission" date="2022-06" db="EMBL/GenBank/DDBJ databases">
        <authorList>
            <person name="Berger JAMES D."/>
            <person name="Berger JAMES D."/>
        </authorList>
    </citation>
    <scope>NUCLEOTIDE SEQUENCE [LARGE SCALE GENOMIC DNA]</scope>
</reference>
<organism evidence="1 2">
    <name type="scientific">Trichobilharzia regenti</name>
    <name type="common">Nasal bird schistosome</name>
    <dbReference type="NCBI Taxonomy" id="157069"/>
    <lineage>
        <taxon>Eukaryota</taxon>
        <taxon>Metazoa</taxon>
        <taxon>Spiralia</taxon>
        <taxon>Lophotrochozoa</taxon>
        <taxon>Platyhelminthes</taxon>
        <taxon>Trematoda</taxon>
        <taxon>Digenea</taxon>
        <taxon>Strigeidida</taxon>
        <taxon>Schistosomatoidea</taxon>
        <taxon>Schistosomatidae</taxon>
        <taxon>Trichobilharzia</taxon>
    </lineage>
</organism>